<evidence type="ECO:0000256" key="2">
    <source>
        <dbReference type="ARBA" id="ARBA00023125"/>
    </source>
</evidence>
<organism evidence="6 7">
    <name type="scientific">Candidatus Abyssobacteria bacterium SURF_17</name>
    <dbReference type="NCBI Taxonomy" id="2093361"/>
    <lineage>
        <taxon>Bacteria</taxon>
        <taxon>Pseudomonadati</taxon>
        <taxon>Candidatus Hydrogenedentota</taxon>
        <taxon>Candidatus Abyssobacteria</taxon>
    </lineage>
</organism>
<evidence type="ECO:0000256" key="1">
    <source>
        <dbReference type="ARBA" id="ARBA00023015"/>
    </source>
</evidence>
<sequence>MTTVPLEKGKLTRDRIVWTAAELFRKNGFHNTSLSQILKAARLTKGGFYFHFRSKEELGDAVIEYMREFWIHNVLEEVEKEKGALKKIERMFEIMIKTHEGNVFHGCALLAVLTAEMMEVEQHFSERLRKIYANWKASIVEILGQGKREGLFKESVNPDSLALLIIGTLQGTTMMAHLDPEHIDLSWLFRNLRSLLLEGVAS</sequence>
<dbReference type="PRINTS" id="PR00455">
    <property type="entry name" value="HTHTETR"/>
</dbReference>
<reference evidence="6 7" key="1">
    <citation type="journal article" date="2017" name="ISME J.">
        <title>Energy and carbon metabolisms in a deep terrestrial subsurface fluid microbial community.</title>
        <authorList>
            <person name="Momper L."/>
            <person name="Jungbluth S.P."/>
            <person name="Lee M.D."/>
            <person name="Amend J.P."/>
        </authorList>
    </citation>
    <scope>NUCLEOTIDE SEQUENCE [LARGE SCALE GENOMIC DNA]</scope>
    <source>
        <strain evidence="6">SURF_17</strain>
    </source>
</reference>
<evidence type="ECO:0000256" key="4">
    <source>
        <dbReference type="PROSITE-ProRule" id="PRU00335"/>
    </source>
</evidence>
<comment type="caution">
    <text evidence="6">The sequence shown here is derived from an EMBL/GenBank/DDBJ whole genome shotgun (WGS) entry which is preliminary data.</text>
</comment>
<dbReference type="Gene3D" id="1.10.357.10">
    <property type="entry name" value="Tetracycline Repressor, domain 2"/>
    <property type="match status" value="1"/>
</dbReference>
<dbReference type="PROSITE" id="PS50977">
    <property type="entry name" value="HTH_TETR_2"/>
    <property type="match status" value="1"/>
</dbReference>
<dbReference type="InterPro" id="IPR036271">
    <property type="entry name" value="Tet_transcr_reg_TetR-rel_C_sf"/>
</dbReference>
<dbReference type="SUPFAM" id="SSF46689">
    <property type="entry name" value="Homeodomain-like"/>
    <property type="match status" value="1"/>
</dbReference>
<gene>
    <name evidence="6" type="ORF">C4532_08620</name>
</gene>
<dbReference type="Pfam" id="PF16925">
    <property type="entry name" value="TetR_C_13"/>
    <property type="match status" value="1"/>
</dbReference>
<dbReference type="Proteomes" id="UP000285961">
    <property type="component" value="Unassembled WGS sequence"/>
</dbReference>
<keyword evidence="1" id="KW-0805">Transcription regulation</keyword>
<dbReference type="SUPFAM" id="SSF48498">
    <property type="entry name" value="Tetracyclin repressor-like, C-terminal domain"/>
    <property type="match status" value="1"/>
</dbReference>
<dbReference type="GO" id="GO:0003677">
    <property type="term" value="F:DNA binding"/>
    <property type="evidence" value="ECO:0007669"/>
    <property type="project" value="UniProtKB-UniRule"/>
</dbReference>
<protein>
    <submittedName>
        <fullName evidence="6">TetR/AcrR family transcriptional regulator</fullName>
    </submittedName>
</protein>
<dbReference type="PANTHER" id="PTHR47506:SF3">
    <property type="entry name" value="HTH-TYPE TRANSCRIPTIONAL REGULATOR LMRA"/>
    <property type="match status" value="1"/>
</dbReference>
<evidence type="ECO:0000259" key="5">
    <source>
        <dbReference type="PROSITE" id="PS50977"/>
    </source>
</evidence>
<dbReference type="Pfam" id="PF00440">
    <property type="entry name" value="TetR_N"/>
    <property type="match status" value="1"/>
</dbReference>
<dbReference type="InterPro" id="IPR023772">
    <property type="entry name" value="DNA-bd_HTH_TetR-type_CS"/>
</dbReference>
<evidence type="ECO:0000256" key="3">
    <source>
        <dbReference type="ARBA" id="ARBA00023163"/>
    </source>
</evidence>
<dbReference type="InterPro" id="IPR011075">
    <property type="entry name" value="TetR_C"/>
</dbReference>
<accession>A0A419EZA8</accession>
<feature type="DNA-binding region" description="H-T-H motif" evidence="4">
    <location>
        <begin position="33"/>
        <end position="52"/>
    </location>
</feature>
<name>A0A419EZA8_9BACT</name>
<evidence type="ECO:0000313" key="7">
    <source>
        <dbReference type="Proteomes" id="UP000285961"/>
    </source>
</evidence>
<dbReference type="AlphaFoldDB" id="A0A419EZA8"/>
<evidence type="ECO:0000313" key="6">
    <source>
        <dbReference type="EMBL" id="RJP70737.1"/>
    </source>
</evidence>
<proteinExistence type="predicted"/>
<dbReference type="InterPro" id="IPR001647">
    <property type="entry name" value="HTH_TetR"/>
</dbReference>
<keyword evidence="3" id="KW-0804">Transcription</keyword>
<dbReference type="InterPro" id="IPR009057">
    <property type="entry name" value="Homeodomain-like_sf"/>
</dbReference>
<feature type="domain" description="HTH tetR-type" evidence="5">
    <location>
        <begin position="10"/>
        <end position="70"/>
    </location>
</feature>
<keyword evidence="2 4" id="KW-0238">DNA-binding</keyword>
<dbReference type="PROSITE" id="PS01081">
    <property type="entry name" value="HTH_TETR_1"/>
    <property type="match status" value="1"/>
</dbReference>
<dbReference type="PANTHER" id="PTHR47506">
    <property type="entry name" value="TRANSCRIPTIONAL REGULATORY PROTEIN"/>
    <property type="match status" value="1"/>
</dbReference>
<dbReference type="EMBL" id="QZKI01000065">
    <property type="protein sequence ID" value="RJP70737.1"/>
    <property type="molecule type" value="Genomic_DNA"/>
</dbReference>